<sequence length="224" mass="26354">MSKFKDETGIKHDLLTPIAYKSIKTKSGKRRIYWDCICDCGGHITLEASALRRTDRFHSCGCYARLMVSKANSTHRLTGTRVYRSWSSARQRCNNPSDTNYKNYGGRGITMCERWNKFENFLADMGYPPSENHTIERIDVNGNYEPENCRWATPVEQARNRRSSKYYEFSGKKMILKEWSEYLNVKEMTLKYRLKNGWPIEKVFSQNNHKFKTRKVPLLASYQK</sequence>
<reference evidence="1" key="1">
    <citation type="journal article" date="2021" name="Proc. Natl. Acad. Sci. U.S.A.">
        <title>A Catalog of Tens of Thousands of Viruses from Human Metagenomes Reveals Hidden Associations with Chronic Diseases.</title>
        <authorList>
            <person name="Tisza M.J."/>
            <person name="Buck C.B."/>
        </authorList>
    </citation>
    <scope>NUCLEOTIDE SEQUENCE</scope>
    <source>
        <strain evidence="1">CtLYp5</strain>
    </source>
</reference>
<organism evidence="1">
    <name type="scientific">Myoviridae sp. ctLYp5</name>
    <dbReference type="NCBI Taxonomy" id="2827680"/>
    <lineage>
        <taxon>Viruses</taxon>
        <taxon>Duplodnaviria</taxon>
        <taxon>Heunggongvirae</taxon>
        <taxon>Uroviricota</taxon>
        <taxon>Caudoviricetes</taxon>
    </lineage>
</organism>
<name>A0A8S5SY95_9CAUD</name>
<dbReference type="EMBL" id="BK032693">
    <property type="protein sequence ID" value="DAF55514.1"/>
    <property type="molecule type" value="Genomic_DNA"/>
</dbReference>
<evidence type="ECO:0000313" key="1">
    <source>
        <dbReference type="EMBL" id="DAF55514.1"/>
    </source>
</evidence>
<proteinExistence type="predicted"/>
<accession>A0A8S5SY95</accession>
<protein>
    <submittedName>
        <fullName evidence="1">Uncharacterized protein</fullName>
    </submittedName>
</protein>